<feature type="region of interest" description="Disordered" evidence="1">
    <location>
        <begin position="111"/>
        <end position="215"/>
    </location>
</feature>
<dbReference type="AlphaFoldDB" id="A0A2P6NTT7"/>
<dbReference type="Proteomes" id="UP000241769">
    <property type="component" value="Unassembled WGS sequence"/>
</dbReference>
<feature type="region of interest" description="Disordered" evidence="1">
    <location>
        <begin position="378"/>
        <end position="397"/>
    </location>
</feature>
<proteinExistence type="predicted"/>
<dbReference type="InParanoid" id="A0A2P6NTT7"/>
<name>A0A2P6NTT7_9EUKA</name>
<sequence length="397" mass="44016">MCRKLRILQASRKSRAKAFFNTSSNMSSSPNSKKPFLKGIKDIIRRSNGGQTAKEETVHEQRTRINRLNDAALEIFCPLSGEDFLNGSFQDIEHKEMSNWQVLVEKEYKTISKSQSADKKSRPKAALNERTNHLTMPASILKASKSESFTSSPVKPSPTPSPTRPTETAPRIPPRPSTLRHSTIAPPPLPARPSKAQSITTPHMFEPPTPTESSQIAPEISIETTDVAVAKVIEPITLKSPEMTGRICGKARMLSPSTCRSPRPQLPPRPTSRPIYNAETKDKSPLPPVPRPPRNLEREASAKLLAAFSREETPTSSPEEEAERLERVLDLLSHRMGFPVKTAEHALKLINMAGFHVKTMEKAESVVSTLQSDSSFYSGANYHSRDNFSSGDYQVSQ</sequence>
<evidence type="ECO:0000313" key="2">
    <source>
        <dbReference type="EMBL" id="PRP87330.1"/>
    </source>
</evidence>
<feature type="compositionally biased region" description="Basic and acidic residues" evidence="1">
    <location>
        <begin position="111"/>
        <end position="120"/>
    </location>
</feature>
<organism evidence="2 3">
    <name type="scientific">Planoprotostelium fungivorum</name>
    <dbReference type="NCBI Taxonomy" id="1890364"/>
    <lineage>
        <taxon>Eukaryota</taxon>
        <taxon>Amoebozoa</taxon>
        <taxon>Evosea</taxon>
        <taxon>Variosea</taxon>
        <taxon>Cavosteliida</taxon>
        <taxon>Cavosteliaceae</taxon>
        <taxon>Planoprotostelium</taxon>
    </lineage>
</organism>
<protein>
    <submittedName>
        <fullName evidence="2">Uncharacterized protein</fullName>
    </submittedName>
</protein>
<accession>A0A2P6NTT7</accession>
<dbReference type="EMBL" id="MDYQ01000021">
    <property type="protein sequence ID" value="PRP87330.1"/>
    <property type="molecule type" value="Genomic_DNA"/>
</dbReference>
<evidence type="ECO:0000313" key="3">
    <source>
        <dbReference type="Proteomes" id="UP000241769"/>
    </source>
</evidence>
<evidence type="ECO:0000256" key="1">
    <source>
        <dbReference type="SAM" id="MobiDB-lite"/>
    </source>
</evidence>
<gene>
    <name evidence="2" type="ORF">PROFUN_01592</name>
</gene>
<reference evidence="2 3" key="1">
    <citation type="journal article" date="2018" name="Genome Biol. Evol.">
        <title>Multiple Roots of Fruiting Body Formation in Amoebozoa.</title>
        <authorList>
            <person name="Hillmann F."/>
            <person name="Forbes G."/>
            <person name="Novohradska S."/>
            <person name="Ferling I."/>
            <person name="Riege K."/>
            <person name="Groth M."/>
            <person name="Westermann M."/>
            <person name="Marz M."/>
            <person name="Spaller T."/>
            <person name="Winckler T."/>
            <person name="Schaap P."/>
            <person name="Glockner G."/>
        </authorList>
    </citation>
    <scope>NUCLEOTIDE SEQUENCE [LARGE SCALE GENOMIC DNA]</scope>
    <source>
        <strain evidence="2 3">Jena</strain>
    </source>
</reference>
<feature type="region of interest" description="Disordered" evidence="1">
    <location>
        <begin position="252"/>
        <end position="295"/>
    </location>
</feature>
<feature type="compositionally biased region" description="Polar residues" evidence="1">
    <location>
        <begin position="387"/>
        <end position="397"/>
    </location>
</feature>
<keyword evidence="3" id="KW-1185">Reference proteome</keyword>
<comment type="caution">
    <text evidence="2">The sequence shown here is derived from an EMBL/GenBank/DDBJ whole genome shotgun (WGS) entry which is preliminary data.</text>
</comment>